<name>A0A4Y8JVC3_9MICO</name>
<dbReference type="PANTHER" id="PTHR38030:SF2">
    <property type="entry name" value="PROTOPORPHYRINOGEN IX DEHYDROGENASE [QUINONE]"/>
    <property type="match status" value="1"/>
</dbReference>
<dbReference type="PANTHER" id="PTHR38030">
    <property type="entry name" value="PROTOPORPHYRINOGEN IX DEHYDROGENASE [MENAQUINONE]"/>
    <property type="match status" value="1"/>
</dbReference>
<gene>
    <name evidence="2" type="ORF">E3T49_15555</name>
</gene>
<dbReference type="InterPro" id="IPR029039">
    <property type="entry name" value="Flavoprotein-like_sf"/>
</dbReference>
<evidence type="ECO:0000259" key="1">
    <source>
        <dbReference type="PROSITE" id="PS50902"/>
    </source>
</evidence>
<evidence type="ECO:0000313" key="2">
    <source>
        <dbReference type="EMBL" id="TFD26380.1"/>
    </source>
</evidence>
<dbReference type="Pfam" id="PF12724">
    <property type="entry name" value="Flavodoxin_5"/>
    <property type="match status" value="1"/>
</dbReference>
<dbReference type="InterPro" id="IPR026816">
    <property type="entry name" value="Flavodoxin_dom"/>
</dbReference>
<keyword evidence="3" id="KW-1185">Reference proteome</keyword>
<dbReference type="RefSeq" id="WP_134425829.1">
    <property type="nucleotide sequence ID" value="NZ_SOHA01000042.1"/>
</dbReference>
<dbReference type="Gene3D" id="3.40.50.360">
    <property type="match status" value="1"/>
</dbReference>
<proteinExistence type="predicted"/>
<sequence>MTVLVGFSSKYGATEGIAERIARKLREAGQDAVARPAASVDKADKYDAFVIGSSAYMGSWRKEATEFVRRNRELLSGHPVWLFSSGPLGTAGQDAQGRDLLKESEPKQFEEFSESLQPRGMQVFFGALDPNVLGRRDRLVRRIPSGRELLPEGDFRDWAAIDEWSAGIARELRGE</sequence>
<feature type="domain" description="Flavodoxin-like" evidence="1">
    <location>
        <begin position="3"/>
        <end position="169"/>
    </location>
</feature>
<dbReference type="GO" id="GO:0010181">
    <property type="term" value="F:FMN binding"/>
    <property type="evidence" value="ECO:0007669"/>
    <property type="project" value="InterPro"/>
</dbReference>
<dbReference type="AlphaFoldDB" id="A0A4Y8JVC3"/>
<dbReference type="PROSITE" id="PS50902">
    <property type="entry name" value="FLAVODOXIN_LIKE"/>
    <property type="match status" value="1"/>
</dbReference>
<dbReference type="GO" id="GO:0070819">
    <property type="term" value="F:menaquinone-dependent protoporphyrinogen oxidase activity"/>
    <property type="evidence" value="ECO:0007669"/>
    <property type="project" value="TreeGrafter"/>
</dbReference>
<dbReference type="OrthoDB" id="129384at2"/>
<dbReference type="GO" id="GO:0006783">
    <property type="term" value="P:heme biosynthetic process"/>
    <property type="evidence" value="ECO:0007669"/>
    <property type="project" value="TreeGrafter"/>
</dbReference>
<dbReference type="SUPFAM" id="SSF52218">
    <property type="entry name" value="Flavoproteins"/>
    <property type="match status" value="1"/>
</dbReference>
<dbReference type="InterPro" id="IPR008254">
    <property type="entry name" value="Flavodoxin/NO_synth"/>
</dbReference>
<organism evidence="2 3">
    <name type="scientific">Cryobacterium cryoconiti</name>
    <dbReference type="NCBI Taxonomy" id="1259239"/>
    <lineage>
        <taxon>Bacteria</taxon>
        <taxon>Bacillati</taxon>
        <taxon>Actinomycetota</taxon>
        <taxon>Actinomycetes</taxon>
        <taxon>Micrococcales</taxon>
        <taxon>Microbacteriaceae</taxon>
        <taxon>Cryobacterium</taxon>
    </lineage>
</organism>
<protein>
    <submittedName>
        <fullName evidence="2">Flavodoxin</fullName>
    </submittedName>
</protein>
<dbReference type="InterPro" id="IPR052200">
    <property type="entry name" value="Protoporphyrinogen_IX_DH"/>
</dbReference>
<dbReference type="Proteomes" id="UP000297472">
    <property type="component" value="Unassembled WGS sequence"/>
</dbReference>
<accession>A0A4Y8JVC3</accession>
<evidence type="ECO:0000313" key="3">
    <source>
        <dbReference type="Proteomes" id="UP000297472"/>
    </source>
</evidence>
<reference evidence="2 3" key="1">
    <citation type="submission" date="2019-03" db="EMBL/GenBank/DDBJ databases">
        <title>Genomics of glacier-inhabiting Cryobacterium strains.</title>
        <authorList>
            <person name="Liu Q."/>
            <person name="Xin Y.-H."/>
        </authorList>
    </citation>
    <scope>NUCLEOTIDE SEQUENCE [LARGE SCALE GENOMIC DNA]</scope>
    <source>
        <strain evidence="2 3">TMT1-51</strain>
    </source>
</reference>
<dbReference type="EMBL" id="SOHA01000042">
    <property type="protein sequence ID" value="TFD26380.1"/>
    <property type="molecule type" value="Genomic_DNA"/>
</dbReference>
<comment type="caution">
    <text evidence="2">The sequence shown here is derived from an EMBL/GenBank/DDBJ whole genome shotgun (WGS) entry which is preliminary data.</text>
</comment>